<dbReference type="InterPro" id="IPR058545">
    <property type="entry name" value="Beta-prop_EMC1_1st"/>
</dbReference>
<feature type="signal peptide" evidence="12">
    <location>
        <begin position="1"/>
        <end position="18"/>
    </location>
</feature>
<evidence type="ECO:0000256" key="9">
    <source>
        <dbReference type="ARBA" id="ARBA00023136"/>
    </source>
</evidence>
<dbReference type="PANTHER" id="PTHR21573">
    <property type="entry name" value="ER MEMBRANE PROTEIN COMPLEX SUBUNIT 1"/>
    <property type="match status" value="1"/>
</dbReference>
<evidence type="ECO:0000259" key="13">
    <source>
        <dbReference type="Pfam" id="PF07774"/>
    </source>
</evidence>
<dbReference type="Pfam" id="PF25293">
    <property type="entry name" value="Beta-prop_EMC1_N"/>
    <property type="match status" value="1"/>
</dbReference>
<evidence type="ECO:0000256" key="2">
    <source>
        <dbReference type="ARBA" id="ARBA00007904"/>
    </source>
</evidence>
<sequence length="959" mass="102893">MRWHGIFSVALSVIPVQSLFVDEAYNIDFHHALLGIPQPHSTFFHKPDASSNAALLYSLSDKAVLGALNPRDGSLVWRQSLASQPTVNATTSFLVAGEGDGKVTTAVGKEVATWDASDGKLVWKYTARGEVKAVDLQAVPVLGSSTDGAVQDVILLTQPLQEGGSYVVSRIGGDGSGERWRHEDVDTKLDAQVGIATSLKHLFYITKSAGLLSGQRTKVVVFDIITGKQLKEYSPALDSETVAVDGRLASASGSEAPLLITSETPYKTIKFNLLGNNKVSTITLDDKGEDIVSVSAHSALGTTAESHFLLHVRTATKNWAEVYHINTATGDFKRAYSLPAIKDASAFAASNNGKNVFFSRATSTEVSVYSSQSHGHLGRWPRNVLAGSRTSSTDPIYAIAEVAIRDNTNTAVRTAIISPEGSLYLVRNGDTQWVRAEMLAYAELAAWFDYAQVTPLAQELSAEVSVDPATAYINRVYRHAKELMHLPNYLVKLAQGAFGPAEDKPSVREDLLGSRSLILATSRKQIVSLSGISGAIQWDADLPSAISDGAAVRSLAISEGRVTIYTSDGSVSVLNATTGGVIETKTGTIPAARIIELPGTPASTLLKVNEEGIPQVAVDLAPSVPLEGNVVMTQDQTGNLVGWTVGTTVRKTWTFTPTPGKIVAVTTRPEQDPIASIGKVLGDRSVLYKYFTPNMAVLTTMSNEILTMYLIDAVTGAVLHTSSHAGVLDSFPISAVLSENWYAYTFTSSNPETNALSTQLIISELYESDVPNDRGQLSAQTNYSSFGPDGNVKPHVVSAAFTLAEPMSHLTVTQTAQGITSRSLLAYLPGSHAMIAIPRHVLDARRPIDRDPTSSEAEEGLFRYTPELSLDPKTFLSHARDVVGISHISAVPTLLESTSTVFGFGHDIFGTQVAPSQTFDVLGKNFSKFQLLATVVALYLGVLALRPLVRRNVVKRGWL</sequence>
<protein>
    <recommendedName>
        <fullName evidence="4">ER membrane protein complex subunit 1</fullName>
    </recommendedName>
</protein>
<evidence type="ECO:0000313" key="16">
    <source>
        <dbReference type="EMBL" id="KAK5089896.1"/>
    </source>
</evidence>
<comment type="subunit">
    <text evidence="3">Component of the ER membrane protein complex (EMC).</text>
</comment>
<dbReference type="InterPro" id="IPR011678">
    <property type="entry name" value="EMC1_C"/>
</dbReference>
<feature type="transmembrane region" description="Helical" evidence="11">
    <location>
        <begin position="929"/>
        <end position="949"/>
    </location>
</feature>
<comment type="similarity">
    <text evidence="2">Belongs to the EMC1 family.</text>
</comment>
<proteinExistence type="inferred from homology"/>
<evidence type="ECO:0000259" key="15">
    <source>
        <dbReference type="Pfam" id="PF25293"/>
    </source>
</evidence>
<evidence type="ECO:0000313" key="17">
    <source>
        <dbReference type="Proteomes" id="UP001309876"/>
    </source>
</evidence>
<dbReference type="Gene3D" id="2.130.10.10">
    <property type="entry name" value="YVTN repeat-like/Quinoprotein amine dehydrogenase"/>
    <property type="match status" value="2"/>
</dbReference>
<dbReference type="EMBL" id="JAVRRJ010000001">
    <property type="protein sequence ID" value="KAK5089896.1"/>
    <property type="molecule type" value="Genomic_DNA"/>
</dbReference>
<name>A0AAN7YK07_9EURO</name>
<dbReference type="InterPro" id="IPR011047">
    <property type="entry name" value="Quinoprotein_ADH-like_sf"/>
</dbReference>
<feature type="chain" id="PRO_5042988068" description="ER membrane protein complex subunit 1" evidence="12">
    <location>
        <begin position="19"/>
        <end position="959"/>
    </location>
</feature>
<feature type="domain" description="Pyrrolo-quinoline quinone repeat" evidence="14">
    <location>
        <begin position="516"/>
        <end position="642"/>
    </location>
</feature>
<dbReference type="PANTHER" id="PTHR21573:SF0">
    <property type="entry name" value="ER MEMBRANE PROTEIN COMPLEX SUBUNIT 1"/>
    <property type="match status" value="1"/>
</dbReference>
<dbReference type="AlphaFoldDB" id="A0AAN7YK07"/>
<keyword evidence="10" id="KW-0325">Glycoprotein</keyword>
<gene>
    <name evidence="16" type="ORF">LTR05_000063</name>
</gene>
<reference evidence="16 17" key="1">
    <citation type="submission" date="2023-08" db="EMBL/GenBank/DDBJ databases">
        <title>Black Yeasts Isolated from many extreme environments.</title>
        <authorList>
            <person name="Coleine C."/>
            <person name="Stajich J.E."/>
            <person name="Selbmann L."/>
        </authorList>
    </citation>
    <scope>NUCLEOTIDE SEQUENCE [LARGE SCALE GENOMIC DNA]</scope>
    <source>
        <strain evidence="16 17">CCFEE 5910</strain>
    </source>
</reference>
<keyword evidence="8 11" id="KW-1133">Transmembrane helix</keyword>
<comment type="caution">
    <text evidence="16">The sequence shown here is derived from an EMBL/GenBank/DDBJ whole genome shotgun (WGS) entry which is preliminary data.</text>
</comment>
<dbReference type="Pfam" id="PF13360">
    <property type="entry name" value="PQQ_2"/>
    <property type="match status" value="1"/>
</dbReference>
<dbReference type="GO" id="GO:0072546">
    <property type="term" value="C:EMC complex"/>
    <property type="evidence" value="ECO:0007669"/>
    <property type="project" value="InterPro"/>
</dbReference>
<evidence type="ECO:0000256" key="11">
    <source>
        <dbReference type="SAM" id="Phobius"/>
    </source>
</evidence>
<keyword evidence="7" id="KW-0256">Endoplasmic reticulum</keyword>
<dbReference type="InterPro" id="IPR015943">
    <property type="entry name" value="WD40/YVTN_repeat-like_dom_sf"/>
</dbReference>
<dbReference type="SUPFAM" id="SSF50998">
    <property type="entry name" value="Quinoprotein alcohol dehydrogenase-like"/>
    <property type="match status" value="2"/>
</dbReference>
<organism evidence="16 17">
    <name type="scientific">Lithohypha guttulata</name>
    <dbReference type="NCBI Taxonomy" id="1690604"/>
    <lineage>
        <taxon>Eukaryota</taxon>
        <taxon>Fungi</taxon>
        <taxon>Dikarya</taxon>
        <taxon>Ascomycota</taxon>
        <taxon>Pezizomycotina</taxon>
        <taxon>Eurotiomycetes</taxon>
        <taxon>Chaetothyriomycetidae</taxon>
        <taxon>Chaetothyriales</taxon>
        <taxon>Trichomeriaceae</taxon>
        <taxon>Lithohypha</taxon>
    </lineage>
</organism>
<keyword evidence="6 12" id="KW-0732">Signal</keyword>
<dbReference type="Proteomes" id="UP001309876">
    <property type="component" value="Unassembled WGS sequence"/>
</dbReference>
<keyword evidence="9 11" id="KW-0472">Membrane</keyword>
<evidence type="ECO:0000256" key="5">
    <source>
        <dbReference type="ARBA" id="ARBA00022692"/>
    </source>
</evidence>
<feature type="domain" description="ER membrane protein complex subunit 1 C-terminal" evidence="13">
    <location>
        <begin position="738"/>
        <end position="958"/>
    </location>
</feature>
<comment type="subcellular location">
    <subcellularLocation>
        <location evidence="1">Endoplasmic reticulum membrane</location>
        <topology evidence="1">Single-pass type I membrane protein</topology>
    </subcellularLocation>
</comment>
<dbReference type="InterPro" id="IPR026895">
    <property type="entry name" value="EMC1"/>
</dbReference>
<evidence type="ECO:0000256" key="4">
    <source>
        <dbReference type="ARBA" id="ARBA00020824"/>
    </source>
</evidence>
<dbReference type="GO" id="GO:0034975">
    <property type="term" value="P:protein folding in endoplasmic reticulum"/>
    <property type="evidence" value="ECO:0007669"/>
    <property type="project" value="TreeGrafter"/>
</dbReference>
<feature type="domain" description="EMC1 first beta-propeller" evidence="15">
    <location>
        <begin position="19"/>
        <end position="437"/>
    </location>
</feature>
<accession>A0AAN7YK07</accession>
<evidence type="ECO:0000256" key="6">
    <source>
        <dbReference type="ARBA" id="ARBA00022729"/>
    </source>
</evidence>
<evidence type="ECO:0000256" key="1">
    <source>
        <dbReference type="ARBA" id="ARBA00004115"/>
    </source>
</evidence>
<evidence type="ECO:0000256" key="7">
    <source>
        <dbReference type="ARBA" id="ARBA00022824"/>
    </source>
</evidence>
<evidence type="ECO:0000259" key="14">
    <source>
        <dbReference type="Pfam" id="PF13360"/>
    </source>
</evidence>
<dbReference type="InterPro" id="IPR002372">
    <property type="entry name" value="PQQ_rpt_dom"/>
</dbReference>
<dbReference type="Pfam" id="PF07774">
    <property type="entry name" value="EMC1_C"/>
    <property type="match status" value="1"/>
</dbReference>
<evidence type="ECO:0000256" key="12">
    <source>
        <dbReference type="SAM" id="SignalP"/>
    </source>
</evidence>
<evidence type="ECO:0000256" key="10">
    <source>
        <dbReference type="ARBA" id="ARBA00023180"/>
    </source>
</evidence>
<keyword evidence="5 11" id="KW-0812">Transmembrane</keyword>
<keyword evidence="17" id="KW-1185">Reference proteome</keyword>
<evidence type="ECO:0000256" key="8">
    <source>
        <dbReference type="ARBA" id="ARBA00022989"/>
    </source>
</evidence>
<evidence type="ECO:0000256" key="3">
    <source>
        <dbReference type="ARBA" id="ARBA00011276"/>
    </source>
</evidence>